<evidence type="ECO:0000313" key="4">
    <source>
        <dbReference type="EMBL" id="SUO04579.1"/>
    </source>
</evidence>
<reference evidence="4 5" key="1">
    <citation type="submission" date="2018-06" db="EMBL/GenBank/DDBJ databases">
        <authorList>
            <consortium name="Pathogen Informatics"/>
            <person name="Doyle S."/>
        </authorList>
    </citation>
    <scope>NUCLEOTIDE SEQUENCE [LARGE SCALE GENOMIC DNA]</scope>
    <source>
        <strain evidence="4 5">NCTC11087</strain>
    </source>
</reference>
<dbReference type="EMBL" id="UHFX01000003">
    <property type="protein sequence ID" value="SUO04579.1"/>
    <property type="molecule type" value="Genomic_DNA"/>
</dbReference>
<feature type="region of interest" description="Disordered" evidence="1">
    <location>
        <begin position="2417"/>
        <end position="2451"/>
    </location>
</feature>
<evidence type="ECO:0000259" key="3">
    <source>
        <dbReference type="Pfam" id="PF18998"/>
    </source>
</evidence>
<proteinExistence type="predicted"/>
<keyword evidence="2" id="KW-0472">Membrane</keyword>
<dbReference type="NCBIfam" id="TIGR02543">
    <property type="entry name" value="List_Bact_rpt"/>
    <property type="match status" value="1"/>
</dbReference>
<evidence type="ECO:0000313" key="5">
    <source>
        <dbReference type="Proteomes" id="UP000255523"/>
    </source>
</evidence>
<keyword evidence="2" id="KW-0812">Transmembrane</keyword>
<dbReference type="Pfam" id="PF18998">
    <property type="entry name" value="Flg_new_2"/>
    <property type="match status" value="1"/>
</dbReference>
<feature type="transmembrane region" description="Helical" evidence="2">
    <location>
        <begin position="2455"/>
        <end position="2475"/>
    </location>
</feature>
<protein>
    <submittedName>
        <fullName evidence="4">Cell division modulator</fullName>
    </submittedName>
</protein>
<dbReference type="InterPro" id="IPR044060">
    <property type="entry name" value="Bacterial_rp_domain"/>
</dbReference>
<dbReference type="OrthoDB" id="107551at2"/>
<evidence type="ECO:0000256" key="2">
    <source>
        <dbReference type="SAM" id="Phobius"/>
    </source>
</evidence>
<sequence length="2481" mass="271533">MITQLGLQDGMLYVRADEENETAEQTQLNSDVTTESNEQEIVQESPETTSPQQNNSTNDQIPNTESEPAQDSQVQTRVSANLLVMNSDVTTQVQFVDENNNPLQGAPSSVKAGTIEGIVSTISFEGYDFVNATVNGDEIYSIGVVGDIWYYVPADDPNTGLLLGDSIIVFNYETHVETYTVSYNTSLYYEGPTSVREGESYSFTTRPSGKGKKLNVIVNDQDITDSGVVVDNATGLTRYTVEKVMGNQDVAITESDVETYTFTYNNDSIRQGDIRSPESGTAIEAGSTLEFTLRSDTWIGATDIDGHEWHLNLLAINKEYVNVPTTFNEGDFAQTILSSGEVVTVTLTDKHESGVWWNRYNEYTIAVKNVYTDIEVTDGNFKNAERNEIILKRLDGVSDIIGWDNAENDGDGDYRTGSINSVYEQTDRTGNEFYFNLEPGYTNPVVTVLANGRQTDIGVDEVSKMDPDDVTAEGYTYRVNIPNNLSDNVEVYITAEKQQYTVEYKVGDKILEDENKYTIFDGDRNELLLPEAPEYNTEEYIFEGWEYNGQIYQPNEVFQFNEQTIKGAENGVITFTAKLIPIEGSDYVLYTVEFLFQNEANEYVSKKEYPNRIGYGIKNEELFNYFVIGMKVPGYVLDEDNSDITLKLTNEENNIAEIRFKLDKNNDGVADEEQYVDVTFQIAEEDSGKGTIDGEASLTNLVPGLEMSVPSVVDTEGDDWAFDGWTPALTTDEEGNVVVPADDETYTATWKEDKNHDNKPDEDQYVTLTFESAYGFDGVDSPYVMKEQVPGLSFQAPTPIDTDTDGVVFVGWDNNLDKSGAGTVPEKATTYTAQYKADKNNDGVADEEQYVDVTFQIAEEDSGKGTIDGEASLTNLVPGLEMSVPSVVDTEGDDWAFDGWTPALTTDEEGNVVVPADDETYTATWKEDKNHDNKPDEDQYVTLTFESAYGFDGVDSPYVMKEQVPGLSFQAPTPIDTDTDGVVFVGWDNNLDKSGAGTVPEKATTYTAQYKADKNNDGVADEEQYVDVTFQIAEEDSGKGTIDGEASLTNLVPGLEMSVPSVVDTEGDDWAFDGWTPALTTDEEGNVVVPADDETYTATWKEDKNHDNKPDEDQYVTLTFESAYGFDGVDSPYVMKEQVPGLSFQAPTPIDTDTDGVVFVGWDNNLDKSGAGTVPEKATTYTAQYKADKNNDGVADEEQYVDVTFQIAEEDSGKGTIDGEASLTNLVPGLEMSVPSVVDTEGDDWAFDGWTPALTTDEEGNVVVPADDETYTATWKEDKNHDNKPDEDQYVTLTFESAYGFDGVDSPYVMKEQVPGLSFQAPTPIDTDTDGVVFVGWDNNLDKSGAGTVPEKATTYTAQYKADKNNDGVADEEQYVDVTFQIAEEDSGKGTIDGEASLTNLVPGLEMSVPSVVDTEGDDWAFDGWTPALTTDEEGNVVVPADDETYTATWKEDKNHDNKPDEDQYVTLTFESAYGFDGVDSPYVMKEQVPGLSFQAPTPIDTDTDGVVFVGWDNNLDKSGAGTVPEKATTYTAQYKADKNNDGVADEEQYVDVTFQIAEEDSGKGTIDGEASLTNLVPGLEMSVPSVVDTEGDDWAFDGWTPALTTDEEGNVVVPADDETYTATWKEDKNHDNKPDEDQYVTLTFESAYGFDGVDSPYVMKEQVPGLSFQAPTPIDTDTDGVVFVGWDNNLDKSGAGTVPEKATTYTAQYKADKNNDGVADEEQYVDVTFQIAEEDSGKGTIDGEASLTNLVPGLEMSVPSVVDTEGDDWAFDGWTPALTTDEEGNVVVPADDETYTATWKEDKNHDNKPDEDQYVTLTFESAYGFDGVDSPYVMKEQVPGLSFQAPTPIDTDTDGVVFVGWDNNLDKSGAGTVPEKATTYTAQYKADKNNDGVADEEQYVDVTFQIAEEDSGKGTIDGEASLTNLVPGLEMSVPSVVDTEGDDWAFDGWTPALTTDEEGNVVVPADDETYTATWKEDKNHDNKPDEDQYVTLTFESAYGFDGVDSPYVMKEQVPGLSFQAPTPIDTDTDGVVFVGWDNNLDKSGAGTVPEKATTYTAQYKADKNNDGVADEEQYVDVTFQIAEEDSGKGTIDGEASLTNLVPGLEMSVPSVVDTEGDDWAFDGWTPALTTDEEGNVVVPADDETYTATWKEDKNHDNKPDEDQYVTLTFESAYGFDGVDSPYVMKEQVPGLSFQAPTPIDTDTDGVVFVGWDNNLDKSGAGTVPEKATTYTAQYKADKNNDGVADEEQYVDVTFQIAEEDSGKGTIDGEASLTNLVPGLEMSVPSVVDTEGDDWAFDGWTPALTTDEEGNVVVPADDETYTATWKEDKNHDNKPDEDETKYTISYEAGTDEEVGNMPAAQPNVLKNTTQTVSTQVPTRSGYVFSGWTTEDVDVNEDGQFMMPAQDVTFTATWRVDSNGDGIADDDQDLTKPEDSDSNEDSESTDGEDTATATNVGIFASLATSALAGLGILAALKKRRKN</sequence>
<dbReference type="InterPro" id="IPR013378">
    <property type="entry name" value="InlB-like_B-rpt"/>
</dbReference>
<organism evidence="4 5">
    <name type="scientific">Faecalicoccus pleomorphus</name>
    <dbReference type="NCBI Taxonomy" id="1323"/>
    <lineage>
        <taxon>Bacteria</taxon>
        <taxon>Bacillati</taxon>
        <taxon>Bacillota</taxon>
        <taxon>Erysipelotrichia</taxon>
        <taxon>Erysipelotrichales</taxon>
        <taxon>Erysipelotrichaceae</taxon>
        <taxon>Faecalicoccus</taxon>
    </lineage>
</organism>
<dbReference type="GO" id="GO:0051301">
    <property type="term" value="P:cell division"/>
    <property type="evidence" value="ECO:0007669"/>
    <property type="project" value="UniProtKB-KW"/>
</dbReference>
<keyword evidence="4" id="KW-0131">Cell cycle</keyword>
<feature type="domain" description="Bacterial repeat" evidence="3">
    <location>
        <begin position="2360"/>
        <end position="2414"/>
    </location>
</feature>
<feature type="region of interest" description="Disordered" evidence="1">
    <location>
        <begin position="19"/>
        <end position="75"/>
    </location>
</feature>
<dbReference type="GeneID" id="77462450"/>
<evidence type="ECO:0000256" key="1">
    <source>
        <dbReference type="SAM" id="MobiDB-lite"/>
    </source>
</evidence>
<keyword evidence="5" id="KW-1185">Reference proteome</keyword>
<dbReference type="RefSeq" id="WP_115240846.1">
    <property type="nucleotide sequence ID" value="NZ_UHFX01000003.1"/>
</dbReference>
<feature type="compositionally biased region" description="Acidic residues" evidence="1">
    <location>
        <begin position="2435"/>
        <end position="2448"/>
    </location>
</feature>
<gene>
    <name evidence="4" type="ORF">NCTC11087_01500</name>
</gene>
<accession>A0A380LL78</accession>
<keyword evidence="2" id="KW-1133">Transmembrane helix</keyword>
<dbReference type="Proteomes" id="UP000255523">
    <property type="component" value="Unassembled WGS sequence"/>
</dbReference>
<name>A0A380LL78_9FIRM</name>
<feature type="compositionally biased region" description="Polar residues" evidence="1">
    <location>
        <begin position="23"/>
        <end position="75"/>
    </location>
</feature>
<keyword evidence="4" id="KW-0132">Cell division</keyword>